<organism evidence="1">
    <name type="scientific">uncultured Caudovirales phage</name>
    <dbReference type="NCBI Taxonomy" id="2100421"/>
    <lineage>
        <taxon>Viruses</taxon>
        <taxon>Duplodnaviria</taxon>
        <taxon>Heunggongvirae</taxon>
        <taxon>Uroviricota</taxon>
        <taxon>Caudoviricetes</taxon>
        <taxon>Peduoviridae</taxon>
        <taxon>Maltschvirus</taxon>
        <taxon>Maltschvirus maltsch</taxon>
    </lineage>
</organism>
<evidence type="ECO:0000313" key="1">
    <source>
        <dbReference type="EMBL" id="CAB4126374.1"/>
    </source>
</evidence>
<dbReference type="EMBL" id="LR796195">
    <property type="protein sequence ID" value="CAB4126374.1"/>
    <property type="molecule type" value="Genomic_DNA"/>
</dbReference>
<name>A0A6J5KVE0_9CAUD</name>
<sequence>MFNAIWNALKDDLGMDYMSRIMNDAATLMHNFQLDYFKDKDAKNAAIDAMCEILQQHKDV</sequence>
<proteinExistence type="predicted"/>
<reference evidence="1" key="1">
    <citation type="submission" date="2020-04" db="EMBL/GenBank/DDBJ databases">
        <authorList>
            <person name="Chiriac C."/>
            <person name="Salcher M."/>
            <person name="Ghai R."/>
            <person name="Kavagutti S V."/>
        </authorList>
    </citation>
    <scope>NUCLEOTIDE SEQUENCE</scope>
</reference>
<gene>
    <name evidence="1" type="ORF">UFOVP88_30</name>
</gene>
<accession>A0A6J5KVE0</accession>
<protein>
    <submittedName>
        <fullName evidence="1">Uncharacterized protein</fullName>
    </submittedName>
</protein>